<name>A0A9P5TJ27_GYMJU</name>
<dbReference type="GO" id="GO:0004497">
    <property type="term" value="F:monooxygenase activity"/>
    <property type="evidence" value="ECO:0007669"/>
    <property type="project" value="InterPro"/>
</dbReference>
<dbReference type="EMBL" id="JADNYJ010000094">
    <property type="protein sequence ID" value="KAF8886703.1"/>
    <property type="molecule type" value="Genomic_DNA"/>
</dbReference>
<sequence>MTFLAFDKPETSFALHQSAIQAGTVIGALATKSLLEASPSSAANVVDRLALGRLAASGRSTDAIIGNVLGVAVGASVNHAHGAINAVDFYLDDERKTEREHIIQLVQNNDSESDALLLGYVSEAMRLRPQYTGLWRESAVNTTVDQGPGLPPLEVKKGDRLRASFRNAHLNSDDFPDPSAVNPRRSPLPFANINGTASMDAQE</sequence>
<comment type="caution">
    <text evidence="2">The sequence shown here is derived from an EMBL/GenBank/DDBJ whole genome shotgun (WGS) entry which is preliminary data.</text>
</comment>
<dbReference type="SUPFAM" id="SSF48264">
    <property type="entry name" value="Cytochrome P450"/>
    <property type="match status" value="1"/>
</dbReference>
<dbReference type="OrthoDB" id="823504at2759"/>
<evidence type="ECO:0000256" key="1">
    <source>
        <dbReference type="SAM" id="MobiDB-lite"/>
    </source>
</evidence>
<accession>A0A9P5TJ27</accession>
<keyword evidence="3" id="KW-1185">Reference proteome</keyword>
<evidence type="ECO:0000313" key="3">
    <source>
        <dbReference type="Proteomes" id="UP000724874"/>
    </source>
</evidence>
<dbReference type="GO" id="GO:0005506">
    <property type="term" value="F:iron ion binding"/>
    <property type="evidence" value="ECO:0007669"/>
    <property type="project" value="InterPro"/>
</dbReference>
<reference evidence="2" key="1">
    <citation type="submission" date="2020-11" db="EMBL/GenBank/DDBJ databases">
        <authorList>
            <consortium name="DOE Joint Genome Institute"/>
            <person name="Ahrendt S."/>
            <person name="Riley R."/>
            <person name="Andreopoulos W."/>
            <person name="LaButti K."/>
            <person name="Pangilinan J."/>
            <person name="Ruiz-duenas F.J."/>
            <person name="Barrasa J.M."/>
            <person name="Sanchez-Garcia M."/>
            <person name="Camarero S."/>
            <person name="Miyauchi S."/>
            <person name="Serrano A."/>
            <person name="Linde D."/>
            <person name="Babiker R."/>
            <person name="Drula E."/>
            <person name="Ayuso-Fernandez I."/>
            <person name="Pacheco R."/>
            <person name="Padilla G."/>
            <person name="Ferreira P."/>
            <person name="Barriuso J."/>
            <person name="Kellner H."/>
            <person name="Castanera R."/>
            <person name="Alfaro M."/>
            <person name="Ramirez L."/>
            <person name="Pisabarro A.G."/>
            <person name="Kuo A."/>
            <person name="Tritt A."/>
            <person name="Lipzen A."/>
            <person name="He G."/>
            <person name="Yan M."/>
            <person name="Ng V."/>
            <person name="Cullen D."/>
            <person name="Martin F."/>
            <person name="Rosso M.-N."/>
            <person name="Henrissat B."/>
            <person name="Hibbett D."/>
            <person name="Martinez A.T."/>
            <person name="Grigoriev I.V."/>
        </authorList>
    </citation>
    <scope>NUCLEOTIDE SEQUENCE</scope>
    <source>
        <strain evidence="2">AH 44721</strain>
    </source>
</reference>
<evidence type="ECO:0000313" key="2">
    <source>
        <dbReference type="EMBL" id="KAF8886703.1"/>
    </source>
</evidence>
<dbReference type="AlphaFoldDB" id="A0A9P5TJ27"/>
<organism evidence="2 3">
    <name type="scientific">Gymnopilus junonius</name>
    <name type="common">Spectacular rustgill mushroom</name>
    <name type="synonym">Gymnopilus spectabilis subsp. junonius</name>
    <dbReference type="NCBI Taxonomy" id="109634"/>
    <lineage>
        <taxon>Eukaryota</taxon>
        <taxon>Fungi</taxon>
        <taxon>Dikarya</taxon>
        <taxon>Basidiomycota</taxon>
        <taxon>Agaricomycotina</taxon>
        <taxon>Agaricomycetes</taxon>
        <taxon>Agaricomycetidae</taxon>
        <taxon>Agaricales</taxon>
        <taxon>Agaricineae</taxon>
        <taxon>Hymenogastraceae</taxon>
        <taxon>Gymnopilus</taxon>
    </lineage>
</organism>
<proteinExistence type="predicted"/>
<dbReference type="Gene3D" id="1.10.630.10">
    <property type="entry name" value="Cytochrome P450"/>
    <property type="match status" value="1"/>
</dbReference>
<dbReference type="GO" id="GO:0020037">
    <property type="term" value="F:heme binding"/>
    <property type="evidence" value="ECO:0007669"/>
    <property type="project" value="InterPro"/>
</dbReference>
<dbReference type="InterPro" id="IPR036396">
    <property type="entry name" value="Cyt_P450_sf"/>
</dbReference>
<gene>
    <name evidence="2" type="ORF">CPB84DRAFT_1850044</name>
</gene>
<protein>
    <submittedName>
        <fullName evidence="2">Uncharacterized protein</fullName>
    </submittedName>
</protein>
<feature type="compositionally biased region" description="Polar residues" evidence="1">
    <location>
        <begin position="193"/>
        <end position="203"/>
    </location>
</feature>
<feature type="region of interest" description="Disordered" evidence="1">
    <location>
        <begin position="169"/>
        <end position="203"/>
    </location>
</feature>
<dbReference type="GO" id="GO:0016705">
    <property type="term" value="F:oxidoreductase activity, acting on paired donors, with incorporation or reduction of molecular oxygen"/>
    <property type="evidence" value="ECO:0007669"/>
    <property type="project" value="InterPro"/>
</dbReference>
<dbReference type="Proteomes" id="UP000724874">
    <property type="component" value="Unassembled WGS sequence"/>
</dbReference>